<evidence type="ECO:0000313" key="1">
    <source>
        <dbReference type="EMBL" id="VDM06541.1"/>
    </source>
</evidence>
<dbReference type="EMBL" id="UYSU01053257">
    <property type="protein sequence ID" value="VDM06541.1"/>
    <property type="molecule type" value="Genomic_DNA"/>
</dbReference>
<dbReference type="WBParaSite" id="SSLN_0002090001-mRNA-1">
    <property type="protein sequence ID" value="SSLN_0002090001-mRNA-1"/>
    <property type="gene ID" value="SSLN_0002090001"/>
</dbReference>
<dbReference type="OrthoDB" id="9390935at2759"/>
<reference evidence="1 2" key="2">
    <citation type="submission" date="2018-11" db="EMBL/GenBank/DDBJ databases">
        <authorList>
            <consortium name="Pathogen Informatics"/>
        </authorList>
    </citation>
    <scope>NUCLEOTIDE SEQUENCE [LARGE SCALE GENOMIC DNA]</scope>
    <source>
        <strain evidence="1 2">NST_G2</strain>
    </source>
</reference>
<dbReference type="PANTHER" id="PTHR33395">
    <property type="entry name" value="TRANSCRIPTASE, PUTATIVE-RELATED-RELATED"/>
    <property type="match status" value="1"/>
</dbReference>
<protein>
    <submittedName>
        <fullName evidence="3">Reverse transcriptase domain-containing protein</fullName>
    </submittedName>
</protein>
<evidence type="ECO:0000313" key="3">
    <source>
        <dbReference type="WBParaSite" id="SSLN_0002090001-mRNA-1"/>
    </source>
</evidence>
<dbReference type="AlphaFoldDB" id="A0A183TUK7"/>
<sequence>MSMYTEEPCFDEDEYYITATSSNKISMVSFPMDTERKILKQLQPNKSPGPDGISAKFLNELTDQLASPLSKIFESSMEAGALPTEWKIANITPIYKGGERTSPNSFRPVSLTSICCKMMEKIIKTELMRHLEENNLLQLASPLSKIFESSMEAGALPTEWKIANINPIYKGGEKASPNNF</sequence>
<evidence type="ECO:0000313" key="2">
    <source>
        <dbReference type="Proteomes" id="UP000275846"/>
    </source>
</evidence>
<dbReference type="PANTHER" id="PTHR33395:SF22">
    <property type="entry name" value="REVERSE TRANSCRIPTASE DOMAIN-CONTAINING PROTEIN"/>
    <property type="match status" value="1"/>
</dbReference>
<gene>
    <name evidence="1" type="ORF">SSLN_LOCUS20155</name>
</gene>
<reference evidence="3" key="1">
    <citation type="submission" date="2016-06" db="UniProtKB">
        <authorList>
            <consortium name="WormBaseParasite"/>
        </authorList>
    </citation>
    <scope>IDENTIFICATION</scope>
</reference>
<organism evidence="3">
    <name type="scientific">Schistocephalus solidus</name>
    <name type="common">Tapeworm</name>
    <dbReference type="NCBI Taxonomy" id="70667"/>
    <lineage>
        <taxon>Eukaryota</taxon>
        <taxon>Metazoa</taxon>
        <taxon>Spiralia</taxon>
        <taxon>Lophotrochozoa</taxon>
        <taxon>Platyhelminthes</taxon>
        <taxon>Cestoda</taxon>
        <taxon>Eucestoda</taxon>
        <taxon>Diphyllobothriidea</taxon>
        <taxon>Diphyllobothriidae</taxon>
        <taxon>Schistocephalus</taxon>
    </lineage>
</organism>
<dbReference type="STRING" id="70667.A0A183TUK7"/>
<proteinExistence type="predicted"/>
<accession>A0A183TUK7</accession>
<keyword evidence="2" id="KW-1185">Reference proteome</keyword>
<dbReference type="Proteomes" id="UP000275846">
    <property type="component" value="Unassembled WGS sequence"/>
</dbReference>
<name>A0A183TUK7_SCHSO</name>